<dbReference type="Gene3D" id="2.130.10.10">
    <property type="entry name" value="YVTN repeat-like/Quinoprotein amine dehydrogenase"/>
    <property type="match status" value="2"/>
</dbReference>
<evidence type="ECO:0000313" key="2">
    <source>
        <dbReference type="EMBL" id="RDX40585.1"/>
    </source>
</evidence>
<evidence type="ECO:0000256" key="1">
    <source>
        <dbReference type="PROSITE-ProRule" id="PRU00221"/>
    </source>
</evidence>
<reference evidence="2 3" key="1">
    <citation type="journal article" date="2018" name="Biotechnol. Biofuels">
        <title>Integrative visual omics of the white-rot fungus Polyporus brumalis exposes the biotechnological potential of its oxidative enzymes for delignifying raw plant biomass.</title>
        <authorList>
            <person name="Miyauchi S."/>
            <person name="Rancon A."/>
            <person name="Drula E."/>
            <person name="Hage H."/>
            <person name="Chaduli D."/>
            <person name="Favel A."/>
            <person name="Grisel S."/>
            <person name="Henrissat B."/>
            <person name="Herpoel-Gimbert I."/>
            <person name="Ruiz-Duenas F.J."/>
            <person name="Chevret D."/>
            <person name="Hainaut M."/>
            <person name="Lin J."/>
            <person name="Wang M."/>
            <person name="Pangilinan J."/>
            <person name="Lipzen A."/>
            <person name="Lesage-Meessen L."/>
            <person name="Navarro D."/>
            <person name="Riley R."/>
            <person name="Grigoriev I.V."/>
            <person name="Zhou S."/>
            <person name="Raouche S."/>
            <person name="Rosso M.N."/>
        </authorList>
    </citation>
    <scope>NUCLEOTIDE SEQUENCE [LARGE SCALE GENOMIC DNA]</scope>
    <source>
        <strain evidence="2 3">BRFM 1820</strain>
    </source>
</reference>
<dbReference type="InterPro" id="IPR036322">
    <property type="entry name" value="WD40_repeat_dom_sf"/>
</dbReference>
<gene>
    <name evidence="2" type="ORF">OH76DRAFT_1366038</name>
</gene>
<keyword evidence="3" id="KW-1185">Reference proteome</keyword>
<dbReference type="InterPro" id="IPR015943">
    <property type="entry name" value="WD40/YVTN_repeat-like_dom_sf"/>
</dbReference>
<dbReference type="EMBL" id="KZ857547">
    <property type="protein sequence ID" value="RDX40585.1"/>
    <property type="molecule type" value="Genomic_DNA"/>
</dbReference>
<accession>A0A371CJY8</accession>
<dbReference type="InterPro" id="IPR001680">
    <property type="entry name" value="WD40_rpt"/>
</dbReference>
<protein>
    <submittedName>
        <fullName evidence="2">WD40 repeat-like protein</fullName>
    </submittedName>
</protein>
<feature type="non-terminal residue" evidence="2">
    <location>
        <position position="1"/>
    </location>
</feature>
<dbReference type="PROSITE" id="PS50082">
    <property type="entry name" value="WD_REPEATS_2"/>
    <property type="match status" value="1"/>
</dbReference>
<feature type="repeat" description="WD" evidence="1">
    <location>
        <begin position="1"/>
        <end position="40"/>
    </location>
</feature>
<sequence>GHEDLIDHLTVSPDGMWVATFSEDQTIILWSTKDGSAALELTPRAAIQGDTPFSPDSKHLGMYCKDRRSRRTGTAGGSSDASSWQHHRPRWLTLFFPDGTKVLSYVRSYYTSSRSHPAIVSVWNTTTGGHILSLEAHARDVSVVAISPDGEYIAIASSRPVNLRVWRARVGTCLGVFTEHSVEVTHLMFSRDGETLCSASKDGYVCIRRMREIVSRG</sequence>
<dbReference type="OrthoDB" id="2757721at2759"/>
<dbReference type="Proteomes" id="UP000256964">
    <property type="component" value="Unassembled WGS sequence"/>
</dbReference>
<dbReference type="Pfam" id="PF00400">
    <property type="entry name" value="WD40"/>
    <property type="match status" value="3"/>
</dbReference>
<dbReference type="PANTHER" id="PTHR19879:SF9">
    <property type="entry name" value="TRANSCRIPTION INITIATION FACTOR TFIID SUBUNIT 5"/>
    <property type="match status" value="1"/>
</dbReference>
<name>A0A371CJY8_9APHY</name>
<dbReference type="PANTHER" id="PTHR19879">
    <property type="entry name" value="TRANSCRIPTION INITIATION FACTOR TFIID"/>
    <property type="match status" value="1"/>
</dbReference>
<dbReference type="STRING" id="139420.A0A371CJY8"/>
<dbReference type="PROSITE" id="PS50294">
    <property type="entry name" value="WD_REPEATS_REGION"/>
    <property type="match status" value="1"/>
</dbReference>
<organism evidence="2 3">
    <name type="scientific">Lentinus brumalis</name>
    <dbReference type="NCBI Taxonomy" id="2498619"/>
    <lineage>
        <taxon>Eukaryota</taxon>
        <taxon>Fungi</taxon>
        <taxon>Dikarya</taxon>
        <taxon>Basidiomycota</taxon>
        <taxon>Agaricomycotina</taxon>
        <taxon>Agaricomycetes</taxon>
        <taxon>Polyporales</taxon>
        <taxon>Polyporaceae</taxon>
        <taxon>Lentinus</taxon>
    </lineage>
</organism>
<dbReference type="AlphaFoldDB" id="A0A371CJY8"/>
<keyword evidence="1" id="KW-0853">WD repeat</keyword>
<evidence type="ECO:0000313" key="3">
    <source>
        <dbReference type="Proteomes" id="UP000256964"/>
    </source>
</evidence>
<dbReference type="SMART" id="SM00320">
    <property type="entry name" value="WD40"/>
    <property type="match status" value="3"/>
</dbReference>
<dbReference type="SUPFAM" id="SSF50978">
    <property type="entry name" value="WD40 repeat-like"/>
    <property type="match status" value="1"/>
</dbReference>
<proteinExistence type="predicted"/>